<dbReference type="EMBL" id="ASGZ01000060">
    <property type="protein sequence ID" value="ESP87358.1"/>
    <property type="molecule type" value="Genomic_DNA"/>
</dbReference>
<dbReference type="RefSeq" id="WP_023395527.1">
    <property type="nucleotide sequence ID" value="NZ_ASGZ01000060.1"/>
</dbReference>
<keyword evidence="4" id="KW-1185">Reference proteome</keyword>
<dbReference type="STRING" id="1324957.K933_14768"/>
<feature type="transmembrane region" description="Helical" evidence="1">
    <location>
        <begin position="172"/>
        <end position="194"/>
    </location>
</feature>
<dbReference type="GO" id="GO:0080120">
    <property type="term" value="P:CAAX-box protein maturation"/>
    <property type="evidence" value="ECO:0007669"/>
    <property type="project" value="UniProtKB-ARBA"/>
</dbReference>
<keyword evidence="1" id="KW-0472">Membrane</keyword>
<reference evidence="3 4" key="1">
    <citation type="journal article" date="2013" name="Genome Announc.">
        <title>Draft Genome Sequence of 'Candidatus Halobonum tyrrellensis' Strain G22, Isolated from the Hypersaline Waters of Lake Tyrrell, Australia.</title>
        <authorList>
            <person name="Ugalde J.A."/>
            <person name="Narasingarao P."/>
            <person name="Kuo S."/>
            <person name="Podell S."/>
            <person name="Allen E.E."/>
        </authorList>
    </citation>
    <scope>NUCLEOTIDE SEQUENCE [LARGE SCALE GENOMIC DNA]</scope>
    <source>
        <strain evidence="3 4">G22</strain>
    </source>
</reference>
<dbReference type="Pfam" id="PF02517">
    <property type="entry name" value="Rce1-like"/>
    <property type="match status" value="1"/>
</dbReference>
<gene>
    <name evidence="3" type="ORF">K933_14768</name>
</gene>
<evidence type="ECO:0000259" key="2">
    <source>
        <dbReference type="Pfam" id="PF02517"/>
    </source>
</evidence>
<feature type="transmembrane region" description="Helical" evidence="1">
    <location>
        <begin position="24"/>
        <end position="43"/>
    </location>
</feature>
<keyword evidence="1" id="KW-1133">Transmembrane helix</keyword>
<feature type="transmembrane region" description="Helical" evidence="1">
    <location>
        <begin position="94"/>
        <end position="120"/>
    </location>
</feature>
<sequence>MGGESVDRGVDTDLQAVATRLGQALLAVVAALVAGSVFVSAAASAGRALGLVADSPELVVVRTVGQFVGFAAAALLFVAYAGDRGVLRLGRPTAADLGWGLAGTVALLVGQYALLFALSAVGIGVAENQALSPGEGAPRYYLYMVAVSVLFVGPGEELVFRGVAQGELRRALPAPAAVGVAAALFGVIHAWAGNGTPLEQGAYVAVAFLLGCVLGLLYEARGTLVVPALAHGLYNATLYALRYANETGLV</sequence>
<feature type="transmembrane region" description="Helical" evidence="1">
    <location>
        <begin position="200"/>
        <end position="218"/>
    </location>
</feature>
<feature type="transmembrane region" description="Helical" evidence="1">
    <location>
        <begin position="140"/>
        <end position="160"/>
    </location>
</feature>
<proteinExistence type="predicted"/>
<protein>
    <submittedName>
        <fullName evidence="3">Abortive infection protein</fullName>
    </submittedName>
</protein>
<feature type="domain" description="CAAX prenyl protease 2/Lysostaphin resistance protein A-like" evidence="2">
    <location>
        <begin position="141"/>
        <end position="236"/>
    </location>
</feature>
<evidence type="ECO:0000256" key="1">
    <source>
        <dbReference type="SAM" id="Phobius"/>
    </source>
</evidence>
<comment type="caution">
    <text evidence="3">The sequence shown here is derived from an EMBL/GenBank/DDBJ whole genome shotgun (WGS) entry which is preliminary data.</text>
</comment>
<name>V4HBE5_9EURY</name>
<dbReference type="InterPro" id="IPR003675">
    <property type="entry name" value="Rce1/LyrA-like_dom"/>
</dbReference>
<dbReference type="OrthoDB" id="275779at2157"/>
<feature type="transmembrane region" description="Helical" evidence="1">
    <location>
        <begin position="63"/>
        <end position="82"/>
    </location>
</feature>
<accession>V4HBE5</accession>
<organism evidence="3 4">
    <name type="scientific">Candidatus Halobonum tyrrellensis G22</name>
    <dbReference type="NCBI Taxonomy" id="1324957"/>
    <lineage>
        <taxon>Archaea</taxon>
        <taxon>Methanobacteriati</taxon>
        <taxon>Methanobacteriota</taxon>
        <taxon>Stenosarchaea group</taxon>
        <taxon>Halobacteria</taxon>
        <taxon>Halobacteriales</taxon>
        <taxon>Haloferacaceae</taxon>
        <taxon>Candidatus Halobonum</taxon>
    </lineage>
</organism>
<keyword evidence="1" id="KW-0812">Transmembrane</keyword>
<evidence type="ECO:0000313" key="3">
    <source>
        <dbReference type="EMBL" id="ESP87358.1"/>
    </source>
</evidence>
<dbReference type="AlphaFoldDB" id="V4HBE5"/>
<dbReference type="GO" id="GO:0004175">
    <property type="term" value="F:endopeptidase activity"/>
    <property type="evidence" value="ECO:0007669"/>
    <property type="project" value="UniProtKB-ARBA"/>
</dbReference>
<dbReference type="Proteomes" id="UP000017840">
    <property type="component" value="Unassembled WGS sequence"/>
</dbReference>
<evidence type="ECO:0000313" key="4">
    <source>
        <dbReference type="Proteomes" id="UP000017840"/>
    </source>
</evidence>
<dbReference type="eggNOG" id="arCOG02766">
    <property type="taxonomic scope" value="Archaea"/>
</dbReference>